<evidence type="ECO:0000256" key="1">
    <source>
        <dbReference type="ARBA" id="ARBA00022448"/>
    </source>
</evidence>
<gene>
    <name evidence="6" type="ORF">G3N56_11075</name>
</gene>
<dbReference type="AlphaFoldDB" id="A0A7K3NN81"/>
<dbReference type="PANTHER" id="PTHR43423:SF1">
    <property type="entry name" value="ABC TRANSPORTER I FAMILY MEMBER 17"/>
    <property type="match status" value="1"/>
</dbReference>
<dbReference type="CDD" id="cd03260">
    <property type="entry name" value="ABC_PstB_phosphate_transporter"/>
    <property type="match status" value="1"/>
</dbReference>
<dbReference type="GO" id="GO:0016020">
    <property type="term" value="C:membrane"/>
    <property type="evidence" value="ECO:0007669"/>
    <property type="project" value="InterPro"/>
</dbReference>
<evidence type="ECO:0000313" key="6">
    <source>
        <dbReference type="EMBL" id="NDY57283.1"/>
    </source>
</evidence>
<evidence type="ECO:0000256" key="3">
    <source>
        <dbReference type="ARBA" id="ARBA00022741"/>
    </source>
</evidence>
<evidence type="ECO:0000256" key="4">
    <source>
        <dbReference type="ARBA" id="ARBA00022840"/>
    </source>
</evidence>
<dbReference type="GO" id="GO:0035435">
    <property type="term" value="P:phosphate ion transmembrane transport"/>
    <property type="evidence" value="ECO:0007669"/>
    <property type="project" value="InterPro"/>
</dbReference>
<name>A0A7K3NN81_9BACT</name>
<dbReference type="GO" id="GO:0016887">
    <property type="term" value="F:ATP hydrolysis activity"/>
    <property type="evidence" value="ECO:0007669"/>
    <property type="project" value="InterPro"/>
</dbReference>
<dbReference type="PANTHER" id="PTHR43423">
    <property type="entry name" value="ABC TRANSPORTER I FAMILY MEMBER 17"/>
    <property type="match status" value="1"/>
</dbReference>
<dbReference type="GO" id="GO:0005315">
    <property type="term" value="F:phosphate transmembrane transporter activity"/>
    <property type="evidence" value="ECO:0007669"/>
    <property type="project" value="InterPro"/>
</dbReference>
<dbReference type="GO" id="GO:0005524">
    <property type="term" value="F:ATP binding"/>
    <property type="evidence" value="ECO:0007669"/>
    <property type="project" value="UniProtKB-KW"/>
</dbReference>
<evidence type="ECO:0000313" key="7">
    <source>
        <dbReference type="Proteomes" id="UP000469724"/>
    </source>
</evidence>
<sequence>MAVRGLGVSFAGRAALSGVDLDVAGNALTVIVGRSGSGKTTLLRALNRLNECFDGCRTTGRVLYSLDGHPLDIHDRAFPVTELRRRVGMVFQTPNLLPLSIAANLTMPLRHVLGMGKAEAREATREALVAARLWDEVKDRLEAPAKTLSGGQAQRLCLARAMALEPDVLLLDEPAASLDFMAVRAIEELLSGLRERYALVVVSHGLGSAARMADHMVVMRRGQVSARFAAAELARGESLAQCMEDVF</sequence>
<keyword evidence="7" id="KW-1185">Reference proteome</keyword>
<dbReference type="InterPro" id="IPR003439">
    <property type="entry name" value="ABC_transporter-like_ATP-bd"/>
</dbReference>
<evidence type="ECO:0000256" key="2">
    <source>
        <dbReference type="ARBA" id="ARBA00022592"/>
    </source>
</evidence>
<comment type="caution">
    <text evidence="6">The sequence shown here is derived from an EMBL/GenBank/DDBJ whole genome shotgun (WGS) entry which is preliminary data.</text>
</comment>
<keyword evidence="1" id="KW-0813">Transport</keyword>
<dbReference type="InterPro" id="IPR003593">
    <property type="entry name" value="AAA+_ATPase"/>
</dbReference>
<reference evidence="6 7" key="1">
    <citation type="submission" date="2020-02" db="EMBL/GenBank/DDBJ databases">
        <title>Comparative genomics of sulfur disproportionating microorganisms.</title>
        <authorList>
            <person name="Ward L.M."/>
            <person name="Bertran E."/>
            <person name="Johnston D.T."/>
        </authorList>
    </citation>
    <scope>NUCLEOTIDE SEQUENCE [LARGE SCALE GENOMIC DNA]</scope>
    <source>
        <strain evidence="6 7">DSM 3696</strain>
    </source>
</reference>
<keyword evidence="4 6" id="KW-0067">ATP-binding</keyword>
<dbReference type="PROSITE" id="PS00211">
    <property type="entry name" value="ABC_TRANSPORTER_1"/>
    <property type="match status" value="1"/>
</dbReference>
<dbReference type="EMBL" id="JAAGRQ010000042">
    <property type="protein sequence ID" value="NDY57283.1"/>
    <property type="molecule type" value="Genomic_DNA"/>
</dbReference>
<dbReference type="InterPro" id="IPR017871">
    <property type="entry name" value="ABC_transporter-like_CS"/>
</dbReference>
<dbReference type="InterPro" id="IPR005670">
    <property type="entry name" value="PstB-like"/>
</dbReference>
<dbReference type="Gene3D" id="3.40.50.300">
    <property type="entry name" value="P-loop containing nucleotide triphosphate hydrolases"/>
    <property type="match status" value="1"/>
</dbReference>
<dbReference type="Pfam" id="PF00005">
    <property type="entry name" value="ABC_tran"/>
    <property type="match status" value="1"/>
</dbReference>
<dbReference type="SUPFAM" id="SSF52540">
    <property type="entry name" value="P-loop containing nucleoside triphosphate hydrolases"/>
    <property type="match status" value="1"/>
</dbReference>
<dbReference type="SMART" id="SM00382">
    <property type="entry name" value="AAA"/>
    <property type="match status" value="1"/>
</dbReference>
<dbReference type="InterPro" id="IPR027417">
    <property type="entry name" value="P-loop_NTPase"/>
</dbReference>
<keyword evidence="2" id="KW-0592">Phosphate transport</keyword>
<dbReference type="Proteomes" id="UP000469724">
    <property type="component" value="Unassembled WGS sequence"/>
</dbReference>
<accession>A0A7K3NN81</accession>
<keyword evidence="3" id="KW-0547">Nucleotide-binding</keyword>
<feature type="domain" description="ABC transporter" evidence="5">
    <location>
        <begin position="1"/>
        <end position="246"/>
    </location>
</feature>
<protein>
    <submittedName>
        <fullName evidence="6">Phosphate ABC transporter ATP-binding protein</fullName>
    </submittedName>
</protein>
<evidence type="ECO:0000259" key="5">
    <source>
        <dbReference type="PROSITE" id="PS50893"/>
    </source>
</evidence>
<dbReference type="PROSITE" id="PS50893">
    <property type="entry name" value="ABC_TRANSPORTER_2"/>
    <property type="match status" value="1"/>
</dbReference>
<organism evidence="6 7">
    <name type="scientific">Desulfolutivibrio sulfodismutans</name>
    <dbReference type="NCBI Taxonomy" id="63561"/>
    <lineage>
        <taxon>Bacteria</taxon>
        <taxon>Pseudomonadati</taxon>
        <taxon>Thermodesulfobacteriota</taxon>
        <taxon>Desulfovibrionia</taxon>
        <taxon>Desulfovibrionales</taxon>
        <taxon>Desulfovibrionaceae</taxon>
        <taxon>Desulfolutivibrio</taxon>
    </lineage>
</organism>
<proteinExistence type="predicted"/>